<evidence type="ECO:0000313" key="4">
    <source>
        <dbReference type="Proteomes" id="UP001332192"/>
    </source>
</evidence>
<proteinExistence type="predicted"/>
<keyword evidence="4" id="KW-1185">Reference proteome</keyword>
<feature type="region of interest" description="Disordered" evidence="1">
    <location>
        <begin position="302"/>
        <end position="333"/>
    </location>
</feature>
<dbReference type="Proteomes" id="UP001332192">
    <property type="component" value="Chromosome"/>
</dbReference>
<evidence type="ECO:0000256" key="1">
    <source>
        <dbReference type="SAM" id="MobiDB-lite"/>
    </source>
</evidence>
<dbReference type="Gene3D" id="3.40.50.620">
    <property type="entry name" value="HUPs"/>
    <property type="match status" value="1"/>
</dbReference>
<dbReference type="Gene3D" id="3.90.1490.10">
    <property type="entry name" value="putative n-type atp pyrophosphatase, domain 2"/>
    <property type="match status" value="1"/>
</dbReference>
<sequence>MVSSSPRSVVRGAPVVCISLLTSGMSIPECVEVSGGSLETAKPEASRGAVDVRPGSGHPAGGEQAAVNRLSASRKTPIWPSSGEPGPALAWSGGKDSAMALYVLGGASLLLTTVTETHERVSMHGVRRSLLRAQARAVGVPVLEVPIPPRCTNAVYEARMAEALEHLKARGIRSVAFGDIFLADVRAYRERQLARAGMEARFPLWGRDTGAVAREFLRAGFRAVVVCVDLARLDASWAGREFDEAFLAALPAGVDPCGEKGEFHTCVYDGPVFAQPVAFRRGAVVERDGFAFADLLDEPPVTPAGRGPGITRLRGAGPGGPRRSARLRPYPAT</sequence>
<dbReference type="Pfam" id="PF01902">
    <property type="entry name" value="Diphthami_syn_2"/>
    <property type="match status" value="1"/>
</dbReference>
<feature type="domain" description="Diphthamide synthase" evidence="2">
    <location>
        <begin position="89"/>
        <end position="276"/>
    </location>
</feature>
<name>A0ABZ1BZY9_9FIRM</name>
<dbReference type="SUPFAM" id="SSF52402">
    <property type="entry name" value="Adenine nucleotide alpha hydrolases-like"/>
    <property type="match status" value="1"/>
</dbReference>
<dbReference type="EMBL" id="CP141615">
    <property type="protein sequence ID" value="WRP18091.1"/>
    <property type="molecule type" value="Genomic_DNA"/>
</dbReference>
<gene>
    <name evidence="3" type="ORF">U7230_03535</name>
</gene>
<dbReference type="CDD" id="cd01994">
    <property type="entry name" value="AANH_PF0828-like"/>
    <property type="match status" value="1"/>
</dbReference>
<dbReference type="InterPro" id="IPR014729">
    <property type="entry name" value="Rossmann-like_a/b/a_fold"/>
</dbReference>
<reference evidence="3 4" key="1">
    <citation type="journal article" date="2024" name="Front. Microbiol.">
        <title>Novel thermophilic genera Geochorda gen. nov. and Carboxydochorda gen. nov. from the deep terrestrial subsurface reveal the ecophysiological diversity in the class Limnochordia.</title>
        <authorList>
            <person name="Karnachuk O.V."/>
            <person name="Lukina A.P."/>
            <person name="Avakyan M.R."/>
            <person name="Kadnikov V.V."/>
            <person name="Begmatov S."/>
            <person name="Beletsky A.V."/>
            <person name="Vlasova K.G."/>
            <person name="Novikov A.A."/>
            <person name="Shcherbakova V.A."/>
            <person name="Mardanov A.V."/>
            <person name="Ravin N.V."/>
        </authorList>
    </citation>
    <scope>NUCLEOTIDE SEQUENCE [LARGE SCALE GENOMIC DNA]</scope>
    <source>
        <strain evidence="3 4">L945</strain>
    </source>
</reference>
<evidence type="ECO:0000259" key="2">
    <source>
        <dbReference type="Pfam" id="PF01902"/>
    </source>
</evidence>
<protein>
    <recommendedName>
        <fullName evidence="2">Diphthamide synthase domain-containing protein</fullName>
    </recommendedName>
</protein>
<dbReference type="InterPro" id="IPR002761">
    <property type="entry name" value="Diphthami_syn_dom"/>
</dbReference>
<organism evidence="3 4">
    <name type="scientific">Carboxydichorda subterranea</name>
    <dbReference type="NCBI Taxonomy" id="3109565"/>
    <lineage>
        <taxon>Bacteria</taxon>
        <taxon>Bacillati</taxon>
        <taxon>Bacillota</taxon>
        <taxon>Limnochordia</taxon>
        <taxon>Limnochordales</taxon>
        <taxon>Geochordaceae</taxon>
        <taxon>Carboxydichorda</taxon>
    </lineage>
</organism>
<evidence type="ECO:0000313" key="3">
    <source>
        <dbReference type="EMBL" id="WRP18091.1"/>
    </source>
</evidence>
<accession>A0ABZ1BZY9</accession>
<feature type="region of interest" description="Disordered" evidence="1">
    <location>
        <begin position="38"/>
        <end position="65"/>
    </location>
</feature>